<evidence type="ECO:0000313" key="2">
    <source>
        <dbReference type="EMBL" id="GAA4262359.1"/>
    </source>
</evidence>
<evidence type="ECO:0000313" key="3">
    <source>
        <dbReference type="Proteomes" id="UP001500620"/>
    </source>
</evidence>
<keyword evidence="1" id="KW-0472">Membrane</keyword>
<dbReference type="EMBL" id="BAABAT010000051">
    <property type="protein sequence ID" value="GAA4262359.1"/>
    <property type="molecule type" value="Genomic_DNA"/>
</dbReference>
<feature type="transmembrane region" description="Helical" evidence="1">
    <location>
        <begin position="38"/>
        <end position="57"/>
    </location>
</feature>
<dbReference type="Proteomes" id="UP001500620">
    <property type="component" value="Unassembled WGS sequence"/>
</dbReference>
<reference evidence="3" key="1">
    <citation type="journal article" date="2019" name="Int. J. Syst. Evol. Microbiol.">
        <title>The Global Catalogue of Microorganisms (GCM) 10K type strain sequencing project: providing services to taxonomists for standard genome sequencing and annotation.</title>
        <authorList>
            <consortium name="The Broad Institute Genomics Platform"/>
            <consortium name="The Broad Institute Genome Sequencing Center for Infectious Disease"/>
            <person name="Wu L."/>
            <person name="Ma J."/>
        </authorList>
    </citation>
    <scope>NUCLEOTIDE SEQUENCE [LARGE SCALE GENOMIC DNA]</scope>
    <source>
        <strain evidence="3">JCM 17441</strain>
    </source>
</reference>
<proteinExistence type="predicted"/>
<name>A0ABP8DRI1_9ACTN</name>
<sequence length="394" mass="39358">MIEDTLRRYARQDLPPSGLQAADVLVEARRRNRRRARLVGAAAGAAVLATFGAAAVVRTVATTPITAAGTGCVVEQLDIPAGTTGGVVANGIDPSGRYVIGLAGTRAAPQAVLWTGGTVRVLPGAFAPQAVNAAGLVVGFTGPTRVQYGDEKHQRPAVYDGTRLVPLPLPDGGLGGVAYAVNTHGDVLGTVVRADGSSAAVRWRTTGTVAIVSTVAGASGLGLNDDGVAVGFGVPLPHALRWSADGVTTALPVPTGADSATALAAAGDWAVGDAELPPTGNKDDLMARAAVRWNLRTGAVELISGIGGRRVSASGTVAGTTSTDAPALWRNGRIFALPLPPGGTPYSSSVSGITADGHSLVGGVEVSAGAISTSGPAGDPVASDRTVPVVWRGC</sequence>
<keyword evidence="1" id="KW-1133">Transmembrane helix</keyword>
<organism evidence="2 3">
    <name type="scientific">Dactylosporangium darangshiense</name>
    <dbReference type="NCBI Taxonomy" id="579108"/>
    <lineage>
        <taxon>Bacteria</taxon>
        <taxon>Bacillati</taxon>
        <taxon>Actinomycetota</taxon>
        <taxon>Actinomycetes</taxon>
        <taxon>Micromonosporales</taxon>
        <taxon>Micromonosporaceae</taxon>
        <taxon>Dactylosporangium</taxon>
    </lineage>
</organism>
<keyword evidence="1" id="KW-0812">Transmembrane</keyword>
<gene>
    <name evidence="2" type="ORF">GCM10022255_098700</name>
</gene>
<accession>A0ABP8DRI1</accession>
<comment type="caution">
    <text evidence="2">The sequence shown here is derived from an EMBL/GenBank/DDBJ whole genome shotgun (WGS) entry which is preliminary data.</text>
</comment>
<protein>
    <submittedName>
        <fullName evidence="2">Uncharacterized protein</fullName>
    </submittedName>
</protein>
<keyword evidence="3" id="KW-1185">Reference proteome</keyword>
<evidence type="ECO:0000256" key="1">
    <source>
        <dbReference type="SAM" id="Phobius"/>
    </source>
</evidence>
<dbReference type="RefSeq" id="WP_345139813.1">
    <property type="nucleotide sequence ID" value="NZ_BAABAT010000051.1"/>
</dbReference>